<evidence type="ECO:0000313" key="16">
    <source>
        <dbReference type="Proteomes" id="UP000007875"/>
    </source>
</evidence>
<name>H2ZE17_CIOSA</name>
<dbReference type="SUPFAM" id="SSF103506">
    <property type="entry name" value="Mitochondrial carrier"/>
    <property type="match status" value="1"/>
</dbReference>
<evidence type="ECO:0000256" key="9">
    <source>
        <dbReference type="ARBA" id="ARBA00037549"/>
    </source>
</evidence>
<reference evidence="15" key="2">
    <citation type="submission" date="2025-08" db="UniProtKB">
        <authorList>
            <consortium name="Ensembl"/>
        </authorList>
    </citation>
    <scope>IDENTIFICATION</scope>
</reference>
<dbReference type="Gene3D" id="1.50.40.10">
    <property type="entry name" value="Mitochondrial carrier domain"/>
    <property type="match status" value="1"/>
</dbReference>
<dbReference type="InterPro" id="IPR023395">
    <property type="entry name" value="MCP_dom_sf"/>
</dbReference>
<dbReference type="FunFam" id="1.50.40.10:FF:000011">
    <property type="entry name" value="Mitochondrial thiamine pyrophosphate carrier 1"/>
    <property type="match status" value="1"/>
</dbReference>
<keyword evidence="5" id="KW-0677">Repeat</keyword>
<keyword evidence="6" id="KW-1133">Transmembrane helix</keyword>
<keyword evidence="3 14" id="KW-0813">Transport</keyword>
<dbReference type="Ensembl" id="ENSCSAVT00000016012.1">
    <property type="protein sequence ID" value="ENSCSAVP00000015833.1"/>
    <property type="gene ID" value="ENSCSAVG00000009305.1"/>
</dbReference>
<evidence type="ECO:0000256" key="2">
    <source>
        <dbReference type="ARBA" id="ARBA00006375"/>
    </source>
</evidence>
<dbReference type="GO" id="GO:0031966">
    <property type="term" value="C:mitochondrial membrane"/>
    <property type="evidence" value="ECO:0007669"/>
    <property type="project" value="UniProtKB-SubCell"/>
</dbReference>
<evidence type="ECO:0000256" key="5">
    <source>
        <dbReference type="ARBA" id="ARBA00022737"/>
    </source>
</evidence>
<evidence type="ECO:0000256" key="14">
    <source>
        <dbReference type="RuleBase" id="RU000488"/>
    </source>
</evidence>
<evidence type="ECO:0000256" key="6">
    <source>
        <dbReference type="ARBA" id="ARBA00022989"/>
    </source>
</evidence>
<dbReference type="GeneTree" id="ENSGT00550000074902"/>
<dbReference type="PROSITE" id="PS50920">
    <property type="entry name" value="SOLCAR"/>
    <property type="match status" value="3"/>
</dbReference>
<keyword evidence="7" id="KW-0496">Mitochondrion</keyword>
<evidence type="ECO:0000313" key="15">
    <source>
        <dbReference type="Ensembl" id="ENSCSAVP00000015833.1"/>
    </source>
</evidence>
<dbReference type="OMA" id="MYVCYGA"/>
<evidence type="ECO:0000256" key="13">
    <source>
        <dbReference type="PROSITE-ProRule" id="PRU00282"/>
    </source>
</evidence>
<feature type="repeat" description="Solcar" evidence="13">
    <location>
        <begin position="208"/>
        <end position="301"/>
    </location>
</feature>
<feature type="repeat" description="Solcar" evidence="13">
    <location>
        <begin position="10"/>
        <end position="100"/>
    </location>
</feature>
<dbReference type="STRING" id="51511.ENSCSAVP00000015833"/>
<dbReference type="InParanoid" id="H2ZE17"/>
<dbReference type="PANTHER" id="PTHR45618">
    <property type="entry name" value="MITOCHONDRIAL DICARBOXYLATE CARRIER-RELATED"/>
    <property type="match status" value="1"/>
</dbReference>
<evidence type="ECO:0000256" key="12">
    <source>
        <dbReference type="ARBA" id="ARBA00050799"/>
    </source>
</evidence>
<evidence type="ECO:0000256" key="3">
    <source>
        <dbReference type="ARBA" id="ARBA00022448"/>
    </source>
</evidence>
<comment type="catalytic activity">
    <reaction evidence="12">
        <text>thiamine phosphate(out) + thiamine diphosphate(in) = thiamine phosphate(in) + thiamine diphosphate(out)</text>
        <dbReference type="Rhea" id="RHEA:73383"/>
        <dbReference type="ChEBI" id="CHEBI:37575"/>
        <dbReference type="ChEBI" id="CHEBI:58937"/>
    </reaction>
</comment>
<dbReference type="PRINTS" id="PR00926">
    <property type="entry name" value="MITOCARRIER"/>
</dbReference>
<accession>H2ZE17</accession>
<proteinExistence type="inferred from homology"/>
<comment type="similarity">
    <text evidence="2 14">Belongs to the mitochondrial carrier (TC 2.A.29) family.</text>
</comment>
<reference evidence="15" key="3">
    <citation type="submission" date="2025-09" db="UniProtKB">
        <authorList>
            <consortium name="Ensembl"/>
        </authorList>
    </citation>
    <scope>IDENTIFICATION</scope>
</reference>
<keyword evidence="16" id="KW-1185">Reference proteome</keyword>
<comment type="subcellular location">
    <subcellularLocation>
        <location evidence="1">Mitochondrion membrane</location>
        <topology evidence="1">Multi-pass membrane protein</topology>
    </subcellularLocation>
</comment>
<dbReference type="InterPro" id="IPR002067">
    <property type="entry name" value="MCP"/>
</dbReference>
<evidence type="ECO:0000256" key="7">
    <source>
        <dbReference type="ARBA" id="ARBA00023128"/>
    </source>
</evidence>
<evidence type="ECO:0000256" key="11">
    <source>
        <dbReference type="ARBA" id="ARBA00041879"/>
    </source>
</evidence>
<dbReference type="GO" id="GO:0090422">
    <property type="term" value="F:thiamine pyrophosphate transmembrane transporter activity"/>
    <property type="evidence" value="ECO:0007669"/>
    <property type="project" value="UniProtKB-ARBA"/>
</dbReference>
<evidence type="ECO:0000256" key="4">
    <source>
        <dbReference type="ARBA" id="ARBA00022692"/>
    </source>
</evidence>
<organism evidence="15 16">
    <name type="scientific">Ciona savignyi</name>
    <name type="common">Pacific transparent sea squirt</name>
    <dbReference type="NCBI Taxonomy" id="51511"/>
    <lineage>
        <taxon>Eukaryota</taxon>
        <taxon>Metazoa</taxon>
        <taxon>Chordata</taxon>
        <taxon>Tunicata</taxon>
        <taxon>Ascidiacea</taxon>
        <taxon>Phlebobranchia</taxon>
        <taxon>Cionidae</taxon>
        <taxon>Ciona</taxon>
    </lineage>
</organism>
<dbReference type="FunCoup" id="H2ZE17">
    <property type="interactions" value="8"/>
</dbReference>
<evidence type="ECO:0000256" key="10">
    <source>
        <dbReference type="ARBA" id="ARBA00040836"/>
    </source>
</evidence>
<evidence type="ECO:0000256" key="8">
    <source>
        <dbReference type="ARBA" id="ARBA00023136"/>
    </source>
</evidence>
<keyword evidence="4 13" id="KW-0812">Transmembrane</keyword>
<dbReference type="Pfam" id="PF00153">
    <property type="entry name" value="Mito_carr"/>
    <property type="match status" value="3"/>
</dbReference>
<sequence>MVGYDKDKETNILKSGFAGVSGGLITRALVCPIDVLKIRFQLQPGTLQSELKYKGIIQAVKTIWKEESVYGFYKGHVPAQLLSMVYGGVQFASFEYITKAAHDFIPHTRDDHTLRSFVHFGCGCISGGMCTFVSQPFDVVRTRFAAQKEPRQYRTVTSAVQGMYAVEGVSSFFKGLTPALSQIIPYTGFTFFFNSVLKGLWRECSFTEGPISHTICGGGAGLISKCIVYPMDVVKKRLQVQGFSEATVSKVVKYNGFLDCIATIKKQEGSRGFYKGLHVAVIKSTCTSGLIFLTYESILDYIR</sequence>
<protein>
    <recommendedName>
        <fullName evidence="10">Mitochondrial thiamine pyrophosphate carrier</fullName>
    </recommendedName>
    <alternativeName>
        <fullName evidence="11">Solute carrier family 25 member 19</fullName>
    </alternativeName>
</protein>
<dbReference type="InterPro" id="IPR018108">
    <property type="entry name" value="MCP_transmembrane"/>
</dbReference>
<keyword evidence="8 13" id="KW-0472">Membrane</keyword>
<comment type="function">
    <text evidence="9">Mitochondrial transporter mediating uptake of thiamine diphosphate into mitochondria. It is not clear if the antiporter activity is affected by the membrane potential or by the proton electrochemical gradient.</text>
</comment>
<dbReference type="AlphaFoldDB" id="H2ZE17"/>
<dbReference type="eggNOG" id="KOG0752">
    <property type="taxonomic scope" value="Eukaryota"/>
</dbReference>
<dbReference type="HOGENOM" id="CLU_015166_10_3_1"/>
<dbReference type="Proteomes" id="UP000007875">
    <property type="component" value="Unassembled WGS sequence"/>
</dbReference>
<dbReference type="GO" id="GO:0042723">
    <property type="term" value="P:thiamine-containing compound metabolic process"/>
    <property type="evidence" value="ECO:0007669"/>
    <property type="project" value="UniProtKB-ARBA"/>
</dbReference>
<dbReference type="InterPro" id="IPR050391">
    <property type="entry name" value="Mito_Metabolite_Transporter"/>
</dbReference>
<feature type="repeat" description="Solcar" evidence="13">
    <location>
        <begin position="114"/>
        <end position="200"/>
    </location>
</feature>
<reference evidence="16" key="1">
    <citation type="submission" date="2003-08" db="EMBL/GenBank/DDBJ databases">
        <authorList>
            <person name="Birren B."/>
            <person name="Nusbaum C."/>
            <person name="Abebe A."/>
            <person name="Abouelleil A."/>
            <person name="Adekoya E."/>
            <person name="Ait-zahra M."/>
            <person name="Allen N."/>
            <person name="Allen T."/>
            <person name="An P."/>
            <person name="Anderson M."/>
            <person name="Anderson S."/>
            <person name="Arachchi H."/>
            <person name="Armbruster J."/>
            <person name="Bachantsang P."/>
            <person name="Baldwin J."/>
            <person name="Barry A."/>
            <person name="Bayul T."/>
            <person name="Blitshsteyn B."/>
            <person name="Bloom T."/>
            <person name="Blye J."/>
            <person name="Boguslavskiy L."/>
            <person name="Borowsky M."/>
            <person name="Boukhgalter B."/>
            <person name="Brunache A."/>
            <person name="Butler J."/>
            <person name="Calixte N."/>
            <person name="Calvo S."/>
            <person name="Camarata J."/>
            <person name="Campo K."/>
            <person name="Chang J."/>
            <person name="Cheshatsang Y."/>
            <person name="Citroen M."/>
            <person name="Collymore A."/>
            <person name="Considine T."/>
            <person name="Cook A."/>
            <person name="Cooke P."/>
            <person name="Corum B."/>
            <person name="Cuomo C."/>
            <person name="David R."/>
            <person name="Dawoe T."/>
            <person name="Degray S."/>
            <person name="Dodge S."/>
            <person name="Dooley K."/>
            <person name="Dorje P."/>
            <person name="Dorjee K."/>
            <person name="Dorris L."/>
            <person name="Duffey N."/>
            <person name="Dupes A."/>
            <person name="Elkins T."/>
            <person name="Engels R."/>
            <person name="Erickson J."/>
            <person name="Farina A."/>
            <person name="Faro S."/>
            <person name="Ferreira P."/>
            <person name="Fischer H."/>
            <person name="Fitzgerald M."/>
            <person name="Foley K."/>
            <person name="Gage D."/>
            <person name="Galagan J."/>
            <person name="Gearin G."/>
            <person name="Gnerre S."/>
            <person name="Gnirke A."/>
            <person name="Goyette A."/>
            <person name="Graham J."/>
            <person name="Grandbois E."/>
            <person name="Gyaltsen K."/>
            <person name="Hafez N."/>
            <person name="Hagopian D."/>
            <person name="Hagos B."/>
            <person name="Hall J."/>
            <person name="Hatcher B."/>
            <person name="Heller A."/>
            <person name="Higgins H."/>
            <person name="Honan T."/>
            <person name="Horn A."/>
            <person name="Houde N."/>
            <person name="Hughes L."/>
            <person name="Hulme W."/>
            <person name="Husby E."/>
            <person name="Iliev I."/>
            <person name="Jaffe D."/>
            <person name="Jones C."/>
            <person name="Kamal M."/>
            <person name="Kamat A."/>
            <person name="Kamvysselis M."/>
            <person name="Karlsson E."/>
            <person name="Kells C."/>
            <person name="Kieu A."/>
            <person name="Kisner P."/>
            <person name="Kodira C."/>
            <person name="Kulbokas E."/>
            <person name="Labutti K."/>
            <person name="Lama D."/>
            <person name="Landers T."/>
            <person name="Leger J."/>
            <person name="Levine S."/>
            <person name="Lewis D."/>
            <person name="Lewis T."/>
            <person name="Lindblad-toh K."/>
            <person name="Liu X."/>
            <person name="Lokyitsang T."/>
            <person name="Lokyitsang Y."/>
            <person name="Lucien O."/>
            <person name="Lui A."/>
            <person name="Ma L.J."/>
            <person name="Mabbitt R."/>
            <person name="Macdonald J."/>
            <person name="Maclean C."/>
            <person name="Major J."/>
            <person name="Manning J."/>
            <person name="Marabella R."/>
            <person name="Maru K."/>
            <person name="Matthews C."/>
            <person name="Mauceli E."/>
            <person name="Mccarthy M."/>
            <person name="Mcdonough S."/>
            <person name="Mcghee T."/>
            <person name="Meldrim J."/>
            <person name="Meneus L."/>
            <person name="Mesirov J."/>
            <person name="Mihalev A."/>
            <person name="Mihova T."/>
            <person name="Mikkelsen T."/>
            <person name="Mlenga V."/>
            <person name="Moru K."/>
            <person name="Mozes J."/>
            <person name="Mulrain L."/>
            <person name="Munson G."/>
            <person name="Naylor J."/>
            <person name="Newes C."/>
            <person name="Nguyen C."/>
            <person name="Nguyen N."/>
            <person name="Nguyen T."/>
            <person name="Nicol R."/>
            <person name="Nielsen C."/>
            <person name="Nizzari M."/>
            <person name="Norbu C."/>
            <person name="Norbu N."/>
            <person name="O'donnell P."/>
            <person name="Okoawo O."/>
            <person name="O'leary S."/>
            <person name="Omotosho B."/>
            <person name="O'neill K."/>
            <person name="Osman S."/>
            <person name="Parker S."/>
            <person name="Perrin D."/>
            <person name="Phunkhang P."/>
            <person name="Piqani B."/>
            <person name="Purcell S."/>
            <person name="Rachupka T."/>
            <person name="Ramasamy U."/>
            <person name="Rameau R."/>
            <person name="Ray V."/>
            <person name="Raymond C."/>
            <person name="Retta R."/>
            <person name="Richardson S."/>
            <person name="Rise C."/>
            <person name="Rodriguez J."/>
            <person name="Rogers J."/>
            <person name="Rogov P."/>
            <person name="Rutman M."/>
            <person name="Schupbach R."/>
            <person name="Seaman C."/>
            <person name="Settipalli S."/>
            <person name="Sharpe T."/>
            <person name="Sheridan J."/>
            <person name="Sherpa N."/>
            <person name="Shi J."/>
            <person name="Smirnov S."/>
            <person name="Smith C."/>
            <person name="Sougnez C."/>
            <person name="Spencer B."/>
            <person name="Stalker J."/>
            <person name="Stange-thomann N."/>
            <person name="Stavropoulos S."/>
            <person name="Stetson K."/>
            <person name="Stone C."/>
            <person name="Stone S."/>
            <person name="Stubbs M."/>
            <person name="Talamas J."/>
            <person name="Tchuinga P."/>
            <person name="Tenzing P."/>
            <person name="Tesfaye S."/>
            <person name="Theodore J."/>
            <person name="Thoulutsang Y."/>
            <person name="Topham K."/>
            <person name="Towey S."/>
            <person name="Tsamla T."/>
            <person name="Tsomo N."/>
            <person name="Vallee D."/>
            <person name="Vassiliev H."/>
            <person name="Venkataraman V."/>
            <person name="Vinson J."/>
            <person name="Vo A."/>
            <person name="Wade C."/>
            <person name="Wang S."/>
            <person name="Wangchuk T."/>
            <person name="Wangdi T."/>
            <person name="Whittaker C."/>
            <person name="Wilkinson J."/>
            <person name="Wu Y."/>
            <person name="Wyman D."/>
            <person name="Yadav S."/>
            <person name="Yang S."/>
            <person name="Yang X."/>
            <person name="Yeager S."/>
            <person name="Yee E."/>
            <person name="Young G."/>
            <person name="Zainoun J."/>
            <person name="Zembeck L."/>
            <person name="Zimmer A."/>
            <person name="Zody M."/>
            <person name="Lander E."/>
        </authorList>
    </citation>
    <scope>NUCLEOTIDE SEQUENCE [LARGE SCALE GENOMIC DNA]</scope>
</reference>
<evidence type="ECO:0000256" key="1">
    <source>
        <dbReference type="ARBA" id="ARBA00004225"/>
    </source>
</evidence>